<dbReference type="AlphaFoldDB" id="A0A7J8AIZ4"/>
<comment type="subunit">
    <text evidence="10">Component of the cytochrome c oxidase (complex IV, CIV), a multisubunit enzyme composed of 14 subunits. The complex is composed of a catalytic core of 3 subunits MT-CO1, MT-CO2 and MT-CO3, encoded in the mitochondrial DNA, and 11 supernumerary subunits COX4I, COX5A, COX5B, COX6A, COX6B, COX6C, COX7A, COX7B, COX7C, COX8 and NDUFA4, which are encoded in the nuclear genome. The complex exists as a monomer or a dimer and forms supercomplexes (SCs) in the inner mitochondrial membrane with NADH-ubiquinone oxidoreductase (complex I, CI) and ubiquinol-cytochrome c oxidoreductase (cytochrome b-c1 complex, complex III, CIII), resulting in different assemblies (supercomplex SCI(1)III(2)IV(1) and megacomplex MCI(2)III(2)IV(2)).</text>
</comment>
<organism evidence="11 12">
    <name type="scientific">Myotis myotis</name>
    <name type="common">Greater mouse-eared bat</name>
    <name type="synonym">Vespertilio myotis</name>
    <dbReference type="NCBI Taxonomy" id="51298"/>
    <lineage>
        <taxon>Eukaryota</taxon>
        <taxon>Metazoa</taxon>
        <taxon>Chordata</taxon>
        <taxon>Craniata</taxon>
        <taxon>Vertebrata</taxon>
        <taxon>Euteleostomi</taxon>
        <taxon>Mammalia</taxon>
        <taxon>Eutheria</taxon>
        <taxon>Laurasiatheria</taxon>
        <taxon>Chiroptera</taxon>
        <taxon>Yangochiroptera</taxon>
        <taxon>Vespertilionidae</taxon>
        <taxon>Myotis</taxon>
    </lineage>
</organism>
<comment type="pathway">
    <text evidence="2 10">Energy metabolism; oxidative phosphorylation.</text>
</comment>
<dbReference type="GO" id="GO:0045277">
    <property type="term" value="C:respiratory chain complex IV"/>
    <property type="evidence" value="ECO:0007669"/>
    <property type="project" value="UniProtKB-UniRule"/>
</dbReference>
<proteinExistence type="inferred from homology"/>
<comment type="function">
    <text evidence="10">Component of the cytochrome c oxidase, the last enzyme in the mitochondrial electron transport chain which drives oxidative phosphorylation. The respiratory chain contains 3 multisubunit complexes succinate dehydrogenase (complex II, CII), ubiquinol-cytochrome c oxidoreductase (cytochrome b-c1 complex, complex III, CIII) and cytochrome c oxidase (complex IV, CIV), that cooperate to transfer electrons derived from NADH and succinate to molecular oxygen, creating an electrochemical gradient over the inner membrane that drives transmembrane transport and the ATP synthase. Cytochrome c oxidase is the component of the respiratory chain that catalyzes the reduction of oxygen to water. Electrons originating from reduced cytochrome c in the intermembrane space (IMS) are transferred via the dinuclear copper A center (CU(A)) of subunit 2 and heme A of subunit 1 to the active site in subunit 1, a binuclear center (BNC) formed by heme A3 and copper B (CU(B)). The BNC reduces molecular oxygen to 2 water molecules using 4 electrons from cytochrome c in the IMS and 4 protons from the mitochondrial matrix.</text>
</comment>
<keyword evidence="7 10" id="KW-1133">Transmembrane helix</keyword>
<comment type="caution">
    <text evidence="11">The sequence shown here is derived from an EMBL/GenBank/DDBJ whole genome shotgun (WGS) entry which is preliminary data.</text>
</comment>
<keyword evidence="8 10" id="KW-0496">Mitochondrion</keyword>
<evidence type="ECO:0000256" key="8">
    <source>
        <dbReference type="ARBA" id="ARBA00023128"/>
    </source>
</evidence>
<dbReference type="EMBL" id="JABWUV010000001">
    <property type="protein sequence ID" value="KAF6386384.1"/>
    <property type="molecule type" value="Genomic_DNA"/>
</dbReference>
<evidence type="ECO:0000256" key="7">
    <source>
        <dbReference type="ARBA" id="ARBA00022989"/>
    </source>
</evidence>
<feature type="transmembrane region" description="Helical" evidence="10">
    <location>
        <begin position="41"/>
        <end position="60"/>
    </location>
</feature>
<dbReference type="GO" id="GO:0005743">
    <property type="term" value="C:mitochondrial inner membrane"/>
    <property type="evidence" value="ECO:0007669"/>
    <property type="project" value="UniProtKB-SubCell"/>
</dbReference>
<keyword evidence="9 10" id="KW-0472">Membrane</keyword>
<dbReference type="SUPFAM" id="SSF81431">
    <property type="entry name" value="Mitochondrial cytochrome c oxidase subunit VIIIb (aka IX)"/>
    <property type="match status" value="1"/>
</dbReference>
<keyword evidence="5 10" id="KW-0999">Mitochondrion inner membrane</keyword>
<accession>A0A7J8AIZ4</accession>
<evidence type="ECO:0000313" key="12">
    <source>
        <dbReference type="Proteomes" id="UP000527355"/>
    </source>
</evidence>
<evidence type="ECO:0000256" key="3">
    <source>
        <dbReference type="ARBA" id="ARBA00010117"/>
    </source>
</evidence>
<dbReference type="InterPro" id="IPR036548">
    <property type="entry name" value="Cyt_c_oxidase_su8_sf"/>
</dbReference>
<dbReference type="UniPathway" id="UPA00705"/>
<comment type="similarity">
    <text evidence="3 10">Belongs to the cytochrome c oxidase VIII family.</text>
</comment>
<keyword evidence="6 10" id="KW-0809">Transit peptide</keyword>
<dbReference type="PANTHER" id="PTHR16717:SF2">
    <property type="entry name" value="CYTOCHROME C OXIDASE SUBUNIT 8C, MITOCHONDRIAL"/>
    <property type="match status" value="1"/>
</dbReference>
<evidence type="ECO:0000256" key="6">
    <source>
        <dbReference type="ARBA" id="ARBA00022946"/>
    </source>
</evidence>
<comment type="subcellular location">
    <subcellularLocation>
        <location evidence="1 10">Mitochondrion inner membrane</location>
        <topology evidence="1 10">Single-pass membrane protein</topology>
    </subcellularLocation>
</comment>
<evidence type="ECO:0000256" key="9">
    <source>
        <dbReference type="ARBA" id="ARBA00023136"/>
    </source>
</evidence>
<keyword evidence="4 10" id="KW-0812">Transmembrane</keyword>
<evidence type="ECO:0000256" key="5">
    <source>
        <dbReference type="ARBA" id="ARBA00022792"/>
    </source>
</evidence>
<sequence length="69" mass="7720">MPRLIILCLHRRSRLTPPGPGLRLVHLGPGRSQQPLSELDVAVGLVVIFMAFLTPCGYVLSNLNQFRRQ</sequence>
<evidence type="ECO:0000256" key="10">
    <source>
        <dbReference type="RuleBase" id="RU368101"/>
    </source>
</evidence>
<protein>
    <recommendedName>
        <fullName evidence="10">Cytochrome c oxidase subunit 8</fullName>
    </recommendedName>
    <alternativeName>
        <fullName evidence="10">Cytochrome c oxidase polypeptide VIII</fullName>
    </alternativeName>
</protein>
<dbReference type="GO" id="GO:0006123">
    <property type="term" value="P:mitochondrial electron transport, cytochrome c to oxygen"/>
    <property type="evidence" value="ECO:0007669"/>
    <property type="project" value="UniProtKB-UniRule"/>
</dbReference>
<evidence type="ECO:0000256" key="2">
    <source>
        <dbReference type="ARBA" id="ARBA00004673"/>
    </source>
</evidence>
<dbReference type="PANTHER" id="PTHR16717">
    <property type="entry name" value="CYTOCHROME C OXIDASE POLYPEPTIDE VIII"/>
    <property type="match status" value="1"/>
</dbReference>
<dbReference type="Gene3D" id="4.10.81.10">
    <property type="entry name" value="Cytochrome c oxidase, subunit 8"/>
    <property type="match status" value="1"/>
</dbReference>
<evidence type="ECO:0000256" key="1">
    <source>
        <dbReference type="ARBA" id="ARBA00004434"/>
    </source>
</evidence>
<keyword evidence="12" id="KW-1185">Reference proteome</keyword>
<name>A0A7J8AIZ4_MYOMY</name>
<reference evidence="11 12" key="1">
    <citation type="journal article" date="2020" name="Nature">
        <title>Six reference-quality genomes reveal evolution of bat adaptations.</title>
        <authorList>
            <person name="Jebb D."/>
            <person name="Huang Z."/>
            <person name="Pippel M."/>
            <person name="Hughes G.M."/>
            <person name="Lavrichenko K."/>
            <person name="Devanna P."/>
            <person name="Winkler S."/>
            <person name="Jermiin L.S."/>
            <person name="Skirmuntt E.C."/>
            <person name="Katzourakis A."/>
            <person name="Burkitt-Gray L."/>
            <person name="Ray D.A."/>
            <person name="Sullivan K.A.M."/>
            <person name="Roscito J.G."/>
            <person name="Kirilenko B.M."/>
            <person name="Davalos L.M."/>
            <person name="Corthals A.P."/>
            <person name="Power M.L."/>
            <person name="Jones G."/>
            <person name="Ransome R.D."/>
            <person name="Dechmann D.K.N."/>
            <person name="Locatelli A.G."/>
            <person name="Puechmaille S.J."/>
            <person name="Fedrigo O."/>
            <person name="Jarvis E.D."/>
            <person name="Hiller M."/>
            <person name="Vernes S.C."/>
            <person name="Myers E.W."/>
            <person name="Teeling E.C."/>
        </authorList>
    </citation>
    <scope>NUCLEOTIDE SEQUENCE [LARGE SCALE GENOMIC DNA]</scope>
    <source>
        <strain evidence="11">MMyoMyo1</strain>
        <tissue evidence="11">Flight muscle</tissue>
    </source>
</reference>
<evidence type="ECO:0000313" key="11">
    <source>
        <dbReference type="EMBL" id="KAF6386384.1"/>
    </source>
</evidence>
<gene>
    <name evidence="11" type="ORF">mMyoMyo1_003249</name>
</gene>
<dbReference type="Proteomes" id="UP000527355">
    <property type="component" value="Unassembled WGS sequence"/>
</dbReference>
<evidence type="ECO:0000256" key="4">
    <source>
        <dbReference type="ARBA" id="ARBA00022692"/>
    </source>
</evidence>
<dbReference type="Pfam" id="PF02285">
    <property type="entry name" value="COX8"/>
    <property type="match status" value="1"/>
</dbReference>
<dbReference type="InterPro" id="IPR003205">
    <property type="entry name" value="Cyt_c_oxidase_su8"/>
</dbReference>